<feature type="compositionally biased region" description="Low complexity" evidence="2">
    <location>
        <begin position="14"/>
        <end position="27"/>
    </location>
</feature>
<keyword evidence="1" id="KW-0175">Coiled coil</keyword>
<sequence length="116" mass="13295">MWVESAVERRARQSAKGAGFAASAKGAPQPGDNREGERVGATDERAEEEIQRRGPQFGDGLQQQQQTYIDTIDHLRQQLEHLEQDKTLTLKTHLQAIEEHKQVMQQLKQEFSKERE</sequence>
<evidence type="ECO:0000313" key="4">
    <source>
        <dbReference type="Proteomes" id="UP000023152"/>
    </source>
</evidence>
<dbReference type="Proteomes" id="UP000023152">
    <property type="component" value="Unassembled WGS sequence"/>
</dbReference>
<name>X6MPP2_RETFI</name>
<dbReference type="EMBL" id="ASPP01018773">
    <property type="protein sequence ID" value="ETO15824.1"/>
    <property type="molecule type" value="Genomic_DNA"/>
</dbReference>
<feature type="coiled-coil region" evidence="1">
    <location>
        <begin position="65"/>
        <end position="114"/>
    </location>
</feature>
<proteinExistence type="predicted"/>
<dbReference type="AlphaFoldDB" id="X6MPP2"/>
<protein>
    <submittedName>
        <fullName evidence="3">Uncharacterized protein</fullName>
    </submittedName>
</protein>
<comment type="caution">
    <text evidence="3">The sequence shown here is derived from an EMBL/GenBank/DDBJ whole genome shotgun (WGS) entry which is preliminary data.</text>
</comment>
<feature type="region of interest" description="Disordered" evidence="2">
    <location>
        <begin position="1"/>
        <end position="65"/>
    </location>
</feature>
<feature type="compositionally biased region" description="Basic and acidic residues" evidence="2">
    <location>
        <begin position="1"/>
        <end position="11"/>
    </location>
</feature>
<evidence type="ECO:0000313" key="3">
    <source>
        <dbReference type="EMBL" id="ETO15824.1"/>
    </source>
</evidence>
<evidence type="ECO:0000256" key="1">
    <source>
        <dbReference type="SAM" id="Coils"/>
    </source>
</evidence>
<organism evidence="3 4">
    <name type="scientific">Reticulomyxa filosa</name>
    <dbReference type="NCBI Taxonomy" id="46433"/>
    <lineage>
        <taxon>Eukaryota</taxon>
        <taxon>Sar</taxon>
        <taxon>Rhizaria</taxon>
        <taxon>Retaria</taxon>
        <taxon>Foraminifera</taxon>
        <taxon>Monothalamids</taxon>
        <taxon>Reticulomyxidae</taxon>
        <taxon>Reticulomyxa</taxon>
    </lineage>
</organism>
<gene>
    <name evidence="3" type="ORF">RFI_21538</name>
</gene>
<evidence type="ECO:0000256" key="2">
    <source>
        <dbReference type="SAM" id="MobiDB-lite"/>
    </source>
</evidence>
<feature type="non-terminal residue" evidence="3">
    <location>
        <position position="116"/>
    </location>
</feature>
<accession>X6MPP2</accession>
<feature type="compositionally biased region" description="Basic and acidic residues" evidence="2">
    <location>
        <begin position="32"/>
        <end position="52"/>
    </location>
</feature>
<keyword evidence="4" id="KW-1185">Reference proteome</keyword>
<reference evidence="3 4" key="1">
    <citation type="journal article" date="2013" name="Curr. Biol.">
        <title>The Genome of the Foraminiferan Reticulomyxa filosa.</title>
        <authorList>
            <person name="Glockner G."/>
            <person name="Hulsmann N."/>
            <person name="Schleicher M."/>
            <person name="Noegel A.A."/>
            <person name="Eichinger L."/>
            <person name="Gallinger C."/>
            <person name="Pawlowski J."/>
            <person name="Sierra R."/>
            <person name="Euteneuer U."/>
            <person name="Pillet L."/>
            <person name="Moustafa A."/>
            <person name="Platzer M."/>
            <person name="Groth M."/>
            <person name="Szafranski K."/>
            <person name="Schliwa M."/>
        </authorList>
    </citation>
    <scope>NUCLEOTIDE SEQUENCE [LARGE SCALE GENOMIC DNA]</scope>
</reference>